<reference evidence="5 6" key="1">
    <citation type="submission" date="2020-04" db="EMBL/GenBank/DDBJ databases">
        <title>Genomic insights into acetone-butanol-ethanol (ABE) fermentation by sequencing solventogenic clostridia strains.</title>
        <authorList>
            <person name="Brown S."/>
        </authorList>
    </citation>
    <scope>NUCLEOTIDE SEQUENCE [LARGE SCALE GENOMIC DNA]</scope>
    <source>
        <strain evidence="5 6">DJ011</strain>
    </source>
</reference>
<evidence type="ECO:0000313" key="6">
    <source>
        <dbReference type="Proteomes" id="UP000563151"/>
    </source>
</evidence>
<feature type="coiled-coil region" evidence="2">
    <location>
        <begin position="111"/>
        <end position="138"/>
    </location>
</feature>
<keyword evidence="6" id="KW-1185">Reference proteome</keyword>
<dbReference type="AlphaFoldDB" id="A0A923EAX7"/>
<dbReference type="Gene3D" id="3.30.830.10">
    <property type="entry name" value="Metalloenzyme, LuxS/M16 peptidase-like"/>
    <property type="match status" value="2"/>
</dbReference>
<evidence type="ECO:0000256" key="2">
    <source>
        <dbReference type="SAM" id="Coils"/>
    </source>
</evidence>
<evidence type="ECO:0000259" key="3">
    <source>
        <dbReference type="Pfam" id="PF00675"/>
    </source>
</evidence>
<dbReference type="PANTHER" id="PTHR11851">
    <property type="entry name" value="METALLOPROTEASE"/>
    <property type="match status" value="1"/>
</dbReference>
<dbReference type="PANTHER" id="PTHR11851:SF49">
    <property type="entry name" value="MITOCHONDRIAL-PROCESSING PEPTIDASE SUBUNIT ALPHA"/>
    <property type="match status" value="1"/>
</dbReference>
<dbReference type="Proteomes" id="UP000563151">
    <property type="component" value="Unassembled WGS sequence"/>
</dbReference>
<dbReference type="Pfam" id="PF00675">
    <property type="entry name" value="Peptidase_M16"/>
    <property type="match status" value="1"/>
</dbReference>
<dbReference type="Pfam" id="PF05193">
    <property type="entry name" value="Peptidase_M16_C"/>
    <property type="match status" value="1"/>
</dbReference>
<dbReference type="RefSeq" id="WP_035144756.1">
    <property type="nucleotide sequence ID" value="NZ_JAAZWO010000014.1"/>
</dbReference>
<keyword evidence="2" id="KW-0175">Coiled coil</keyword>
<dbReference type="InterPro" id="IPR007863">
    <property type="entry name" value="Peptidase_M16_C"/>
</dbReference>
<dbReference type="GO" id="GO:0046872">
    <property type="term" value="F:metal ion binding"/>
    <property type="evidence" value="ECO:0007669"/>
    <property type="project" value="InterPro"/>
</dbReference>
<dbReference type="InterPro" id="IPR011249">
    <property type="entry name" value="Metalloenz_LuxS/M16"/>
</dbReference>
<comment type="similarity">
    <text evidence="1">Belongs to the peptidase M16 family.</text>
</comment>
<organism evidence="5 6">
    <name type="scientific">Clostridium tetanomorphum</name>
    <dbReference type="NCBI Taxonomy" id="1553"/>
    <lineage>
        <taxon>Bacteria</taxon>
        <taxon>Bacillati</taxon>
        <taxon>Bacillota</taxon>
        <taxon>Clostridia</taxon>
        <taxon>Eubacteriales</taxon>
        <taxon>Clostridiaceae</taxon>
        <taxon>Clostridium</taxon>
    </lineage>
</organism>
<proteinExistence type="inferred from homology"/>
<feature type="domain" description="Peptidase M16 N-terminal" evidence="3">
    <location>
        <begin position="24"/>
        <end position="157"/>
    </location>
</feature>
<dbReference type="EMBL" id="JAAZWO010000014">
    <property type="protein sequence ID" value="MBC2398467.1"/>
    <property type="molecule type" value="Genomic_DNA"/>
</dbReference>
<gene>
    <name evidence="5" type="ORF">HGG79_11890</name>
</gene>
<evidence type="ECO:0000313" key="5">
    <source>
        <dbReference type="EMBL" id="MBC2398467.1"/>
    </source>
</evidence>
<evidence type="ECO:0000259" key="4">
    <source>
        <dbReference type="Pfam" id="PF05193"/>
    </source>
</evidence>
<name>A0A923EAX7_CLOTT</name>
<dbReference type="InterPro" id="IPR050361">
    <property type="entry name" value="MPP/UQCRC_Complex"/>
</dbReference>
<feature type="domain" description="Peptidase M16 C-terminal" evidence="4">
    <location>
        <begin position="163"/>
        <end position="341"/>
    </location>
</feature>
<evidence type="ECO:0000256" key="1">
    <source>
        <dbReference type="ARBA" id="ARBA00007261"/>
    </source>
</evidence>
<dbReference type="SUPFAM" id="SSF63411">
    <property type="entry name" value="LuxS/MPP-like metallohydrolase"/>
    <property type="match status" value="2"/>
</dbReference>
<protein>
    <submittedName>
        <fullName evidence="5">Insulinase family protein</fullName>
    </submittedName>
</protein>
<dbReference type="InterPro" id="IPR011765">
    <property type="entry name" value="Pept_M16_N"/>
</dbReference>
<sequence>MNSIQLKNGTKLIYKKIEGNITSFCIGVNAGALEEESFPLGTAHAVEHMVFKETKNRSEKEINKLCDELFGFQNAMTNYPYAIYYGTTLSEDFNKGLGLFSDIVLNPVFPKQGFQEEMNIILEELKEWKDDLQQYCEDELFYNAFNKRRIKNLIIGTEKSIKTITLEDLKRFYKKYYRLDNMVISVVTSLELSTVKDIVESYFSNNREENFLEYLKNDDSLQLYENNNAGIFVKDGQGNQGAKIQYCFTIHDLNEEEMKALRIFNFYFGEGTSSILYETIRTKNALAYDISSYIKEERGIKLFVISLGTSKENWEKAINIINKCIDNIKNIKNYFNEERIYKADKSIKLKKELRLEKSIQLAKDLTCYELMYKDYKKVYAEVENIDIVNEETIHKVINKVLNLPSIEVIK</sequence>
<comment type="caution">
    <text evidence="5">The sequence shown here is derived from an EMBL/GenBank/DDBJ whole genome shotgun (WGS) entry which is preliminary data.</text>
</comment>
<accession>A0A923EAX7</accession>